<dbReference type="PANTHER" id="PTHR46336">
    <property type="entry name" value="OS02G0260700 PROTEIN"/>
    <property type="match status" value="1"/>
</dbReference>
<organism evidence="4 5">
    <name type="scientific">Klebsormidium nitens</name>
    <name type="common">Green alga</name>
    <name type="synonym">Ulothrix nitens</name>
    <dbReference type="NCBI Taxonomy" id="105231"/>
    <lineage>
        <taxon>Eukaryota</taxon>
        <taxon>Viridiplantae</taxon>
        <taxon>Streptophyta</taxon>
        <taxon>Klebsormidiophyceae</taxon>
        <taxon>Klebsormidiales</taxon>
        <taxon>Klebsormidiaceae</taxon>
        <taxon>Klebsormidium</taxon>
    </lineage>
</organism>
<dbReference type="CDD" id="cd18186">
    <property type="entry name" value="BTB_POZ_ZBTB_KLHL-like"/>
    <property type="match status" value="1"/>
</dbReference>
<dbReference type="SMART" id="SM00225">
    <property type="entry name" value="BTB"/>
    <property type="match status" value="1"/>
</dbReference>
<proteinExistence type="predicted"/>
<evidence type="ECO:0000256" key="1">
    <source>
        <dbReference type="ARBA" id="ARBA00004906"/>
    </source>
</evidence>
<evidence type="ECO:0000256" key="2">
    <source>
        <dbReference type="SAM" id="MobiDB-lite"/>
    </source>
</evidence>
<name>A0A0U9HQE2_KLENI</name>
<keyword evidence="5" id="KW-1185">Reference proteome</keyword>
<dbReference type="PANTHER" id="PTHR46336:SF3">
    <property type="entry name" value="BTB_POZ DOMAIN-CONTAINING PROTEIN POB1"/>
    <property type="match status" value="1"/>
</dbReference>
<comment type="pathway">
    <text evidence="1">Protein modification; protein ubiquitination.</text>
</comment>
<feature type="domain" description="BTB" evidence="3">
    <location>
        <begin position="59"/>
        <end position="135"/>
    </location>
</feature>
<sequence>MANDEASALKEEARYFDFTSFYKSTEFSDRTIRLELLDSDEKDPKVQEAHELTDSAPASDLLQNSSDSGPPSDDDIPVNSIVLAAKSSVLRTMLSNGMKESDKKAPVIVRVTLEEKAAFEEMVRFFYSGTLSPTLCKPATDVRALVALLFVADKFDVPSLMGAVCEQLRKADGAEVLCRVPSAIRLRPLIKEVMDDAVARVVEEFKDVSGMFSCMSGEYLETLLSREDLQHKDTQSLVTAALRFQAYSDSKKEKLGQGLCQRNGVRFVHLEIVDHFLLDESGKTRESRRAVWFGKNWFISVQKNDRKNPPSVGVFLYCEKSSTEESSSAATDTLALKIYVRTWPSGLWKRVIEDRKTFSLDETLGTTSWGGTDALQMPWDEARGSEKFVGSVGTVTIKAVARRFQSCLSPVTC</sequence>
<dbReference type="AlphaFoldDB" id="A0A0U9HQE2"/>
<dbReference type="CDD" id="cd00121">
    <property type="entry name" value="MATH"/>
    <property type="match status" value="1"/>
</dbReference>
<dbReference type="Proteomes" id="UP000054558">
    <property type="component" value="Unassembled WGS sequence"/>
</dbReference>
<dbReference type="Gene3D" id="3.30.710.10">
    <property type="entry name" value="Potassium Channel Kv1.1, Chain A"/>
    <property type="match status" value="1"/>
</dbReference>
<dbReference type="PROSITE" id="PS50097">
    <property type="entry name" value="BTB"/>
    <property type="match status" value="1"/>
</dbReference>
<dbReference type="InterPro" id="IPR002083">
    <property type="entry name" value="MATH/TRAF_dom"/>
</dbReference>
<dbReference type="EMBL" id="DF236950">
    <property type="protein sequence ID" value="GAQ77619.1"/>
    <property type="molecule type" value="Genomic_DNA"/>
</dbReference>
<reference evidence="4 5" key="1">
    <citation type="journal article" date="2014" name="Nat. Commun.">
        <title>Klebsormidium flaccidum genome reveals primary factors for plant terrestrial adaptation.</title>
        <authorList>
            <person name="Hori K."/>
            <person name="Maruyama F."/>
            <person name="Fujisawa T."/>
            <person name="Togashi T."/>
            <person name="Yamamoto N."/>
            <person name="Seo M."/>
            <person name="Sato S."/>
            <person name="Yamada T."/>
            <person name="Mori H."/>
            <person name="Tajima N."/>
            <person name="Moriyama T."/>
            <person name="Ikeuchi M."/>
            <person name="Watanabe M."/>
            <person name="Wada H."/>
            <person name="Kobayashi K."/>
            <person name="Saito M."/>
            <person name="Masuda T."/>
            <person name="Sasaki-Sekimoto Y."/>
            <person name="Mashiguchi K."/>
            <person name="Awai K."/>
            <person name="Shimojima M."/>
            <person name="Masuda S."/>
            <person name="Iwai M."/>
            <person name="Nobusawa T."/>
            <person name="Narise T."/>
            <person name="Kondo S."/>
            <person name="Saito H."/>
            <person name="Sato R."/>
            <person name="Murakawa M."/>
            <person name="Ihara Y."/>
            <person name="Oshima-Yamada Y."/>
            <person name="Ohtaka K."/>
            <person name="Satoh M."/>
            <person name="Sonobe K."/>
            <person name="Ishii M."/>
            <person name="Ohtani R."/>
            <person name="Kanamori-Sato M."/>
            <person name="Honoki R."/>
            <person name="Miyazaki D."/>
            <person name="Mochizuki H."/>
            <person name="Umetsu J."/>
            <person name="Higashi K."/>
            <person name="Shibata D."/>
            <person name="Kamiya Y."/>
            <person name="Sato N."/>
            <person name="Nakamura Y."/>
            <person name="Tabata S."/>
            <person name="Ida S."/>
            <person name="Kurokawa K."/>
            <person name="Ohta H."/>
        </authorList>
    </citation>
    <scope>NUCLEOTIDE SEQUENCE [LARGE SCALE GENOMIC DNA]</scope>
    <source>
        <strain evidence="4 5">NIES-2285</strain>
    </source>
</reference>
<feature type="compositionally biased region" description="Basic and acidic residues" evidence="2">
    <location>
        <begin position="42"/>
        <end position="53"/>
    </location>
</feature>
<dbReference type="InterPro" id="IPR011333">
    <property type="entry name" value="SKP1/BTB/POZ_sf"/>
</dbReference>
<dbReference type="OrthoDB" id="668062at2759"/>
<evidence type="ECO:0000313" key="4">
    <source>
        <dbReference type="EMBL" id="GAQ77619.1"/>
    </source>
</evidence>
<accession>A0A0U9HQE2</accession>
<feature type="region of interest" description="Disordered" evidence="2">
    <location>
        <begin position="38"/>
        <end position="77"/>
    </location>
</feature>
<protein>
    <recommendedName>
        <fullName evidence="3">BTB domain-containing protein</fullName>
    </recommendedName>
</protein>
<dbReference type="InterPro" id="IPR000210">
    <property type="entry name" value="BTB/POZ_dom"/>
</dbReference>
<evidence type="ECO:0000259" key="3">
    <source>
        <dbReference type="PROSITE" id="PS50097"/>
    </source>
</evidence>
<dbReference type="SUPFAM" id="SSF54695">
    <property type="entry name" value="POZ domain"/>
    <property type="match status" value="1"/>
</dbReference>
<evidence type="ECO:0000313" key="5">
    <source>
        <dbReference type="Proteomes" id="UP000054558"/>
    </source>
</evidence>
<dbReference type="Pfam" id="PF00651">
    <property type="entry name" value="BTB"/>
    <property type="match status" value="1"/>
</dbReference>
<dbReference type="InterPro" id="IPR045890">
    <property type="entry name" value="POB1-like"/>
</dbReference>
<gene>
    <name evidence="4" type="ORF">KFL_000010680</name>
</gene>